<dbReference type="EMBL" id="NPIA01000003">
    <property type="protein sequence ID" value="OZM57428.1"/>
    <property type="molecule type" value="Genomic_DNA"/>
</dbReference>
<dbReference type="Pfam" id="PF12679">
    <property type="entry name" value="ABC2_membrane_2"/>
    <property type="match status" value="1"/>
</dbReference>
<dbReference type="RefSeq" id="WP_094924077.1">
    <property type="nucleotide sequence ID" value="NZ_NPIA01000003.1"/>
</dbReference>
<feature type="transmembrane region" description="Helical" evidence="1">
    <location>
        <begin position="20"/>
        <end position="38"/>
    </location>
</feature>
<keyword evidence="1" id="KW-0812">Transmembrane</keyword>
<proteinExistence type="predicted"/>
<feature type="transmembrane region" description="Helical" evidence="1">
    <location>
        <begin position="114"/>
        <end position="136"/>
    </location>
</feature>
<keyword evidence="1" id="KW-1133">Transmembrane helix</keyword>
<reference evidence="3" key="1">
    <citation type="submission" date="2017-08" db="EMBL/GenBank/DDBJ databases">
        <authorList>
            <person name="Huang Z."/>
        </authorList>
    </citation>
    <scope>NUCLEOTIDE SEQUENCE [LARGE SCALE GENOMIC DNA]</scope>
    <source>
        <strain evidence="3">SA5d-4</strain>
    </source>
</reference>
<dbReference type="Proteomes" id="UP000217083">
    <property type="component" value="Unassembled WGS sequence"/>
</dbReference>
<feature type="transmembrane region" description="Helical" evidence="1">
    <location>
        <begin position="157"/>
        <end position="183"/>
    </location>
</feature>
<evidence type="ECO:0000313" key="2">
    <source>
        <dbReference type="EMBL" id="OZM57428.1"/>
    </source>
</evidence>
<reference evidence="2 3" key="2">
    <citation type="submission" date="2017-09" db="EMBL/GenBank/DDBJ databases">
        <title>Bacillus patelloidae sp. nov., isolated from the intestinal tract of a marine limpet.</title>
        <authorList>
            <person name="Liu R."/>
            <person name="Dong C."/>
            <person name="Shao Z."/>
        </authorList>
    </citation>
    <scope>NUCLEOTIDE SEQUENCE [LARGE SCALE GENOMIC DNA]</scope>
    <source>
        <strain evidence="2 3">SA5d-4</strain>
    </source>
</reference>
<evidence type="ECO:0000313" key="3">
    <source>
        <dbReference type="Proteomes" id="UP000217083"/>
    </source>
</evidence>
<feature type="transmembrane region" description="Helical" evidence="1">
    <location>
        <begin position="240"/>
        <end position="260"/>
    </location>
</feature>
<dbReference type="PANTHER" id="PTHR37305">
    <property type="entry name" value="INTEGRAL MEMBRANE PROTEIN-RELATED"/>
    <property type="match status" value="1"/>
</dbReference>
<feature type="transmembrane region" description="Helical" evidence="1">
    <location>
        <begin position="214"/>
        <end position="235"/>
    </location>
</feature>
<keyword evidence="1" id="KW-0472">Membrane</keyword>
<sequence length="332" mass="38455">MFKLWLNENLKIYKRLRTWIMFGLLFLLVIGGSIVVKVSEDMYQSEYEQQNKDWKDYEREKIEHLKNELNSEHMDEKYKSYLEREIEEIEYKLEHDIAPTAPIWNNIEGATTMAFQLLTLFVVIIAADIVASEFTWGTIKLLLIRSVSRTKILLAKYLATLSFALLLLVLLFVSIFTISGILYGFDGFNQSLITITPDGEIIKKSRFLNIFQSYGIQSVSLIIIVTIAFMISTVFRSSSLAIGISLLTLFMGSTISIAFFELGFEWVKYFLFIHTINLQEYMISGHVLMRYDEMGNQVALGTLGQSITIISIYYIIFLFIAWFIFNKRDIKA</sequence>
<evidence type="ECO:0000256" key="1">
    <source>
        <dbReference type="SAM" id="Phobius"/>
    </source>
</evidence>
<name>A0A263BV31_9BACI</name>
<protein>
    <recommendedName>
        <fullName evidence="4">ABC transporter permease</fullName>
    </recommendedName>
</protein>
<dbReference type="GO" id="GO:0140359">
    <property type="term" value="F:ABC-type transporter activity"/>
    <property type="evidence" value="ECO:0007669"/>
    <property type="project" value="InterPro"/>
</dbReference>
<feature type="transmembrane region" description="Helical" evidence="1">
    <location>
        <begin position="298"/>
        <end position="325"/>
    </location>
</feature>
<comment type="caution">
    <text evidence="2">The sequence shown here is derived from an EMBL/GenBank/DDBJ whole genome shotgun (WGS) entry which is preliminary data.</text>
</comment>
<evidence type="ECO:0008006" key="4">
    <source>
        <dbReference type="Google" id="ProtNLM"/>
    </source>
</evidence>
<dbReference type="AlphaFoldDB" id="A0A263BV31"/>
<accession>A0A263BV31</accession>
<dbReference type="GO" id="GO:0005886">
    <property type="term" value="C:plasma membrane"/>
    <property type="evidence" value="ECO:0007669"/>
    <property type="project" value="UniProtKB-SubCell"/>
</dbReference>
<dbReference type="PANTHER" id="PTHR37305:SF1">
    <property type="entry name" value="MEMBRANE PROTEIN"/>
    <property type="match status" value="1"/>
</dbReference>
<gene>
    <name evidence="2" type="ORF">CIB95_08195</name>
</gene>
<organism evidence="2 3">
    <name type="scientific">Lottiidibacillus patelloidae</name>
    <dbReference type="NCBI Taxonomy" id="2670334"/>
    <lineage>
        <taxon>Bacteria</taxon>
        <taxon>Bacillati</taxon>
        <taxon>Bacillota</taxon>
        <taxon>Bacilli</taxon>
        <taxon>Bacillales</taxon>
        <taxon>Bacillaceae</taxon>
        <taxon>Lottiidibacillus</taxon>
    </lineage>
</organism>
<keyword evidence="3" id="KW-1185">Reference proteome</keyword>